<organism evidence="1 2">
    <name type="scientific">Gimesia chilikensis</name>
    <dbReference type="NCBI Taxonomy" id="2605989"/>
    <lineage>
        <taxon>Bacteria</taxon>
        <taxon>Pseudomonadati</taxon>
        <taxon>Planctomycetota</taxon>
        <taxon>Planctomycetia</taxon>
        <taxon>Planctomycetales</taxon>
        <taxon>Planctomycetaceae</taxon>
        <taxon>Gimesia</taxon>
    </lineage>
</organism>
<dbReference type="AlphaFoldDB" id="A0A517PUI8"/>
<dbReference type="OrthoDB" id="8779193at2"/>
<gene>
    <name evidence="1" type="ORF">HG66A1_48560</name>
</gene>
<protein>
    <recommendedName>
        <fullName evidence="3">DUF3806 domain-containing protein</fullName>
    </recommendedName>
</protein>
<evidence type="ECO:0000313" key="2">
    <source>
        <dbReference type="Proteomes" id="UP000320421"/>
    </source>
</evidence>
<dbReference type="EMBL" id="CP036266">
    <property type="protein sequence ID" value="QDT23043.1"/>
    <property type="molecule type" value="Genomic_DNA"/>
</dbReference>
<dbReference type="RefSeq" id="WP_145189856.1">
    <property type="nucleotide sequence ID" value="NZ_CP036266.1"/>
</dbReference>
<evidence type="ECO:0008006" key="3">
    <source>
        <dbReference type="Google" id="ProtNLM"/>
    </source>
</evidence>
<proteinExistence type="predicted"/>
<evidence type="ECO:0000313" key="1">
    <source>
        <dbReference type="EMBL" id="QDT23043.1"/>
    </source>
</evidence>
<sequence length="135" mass="15480">MSERQQFQDWLDYLPDFLQEFQSFMNESDQEYDYSPESLDALEEWILSHYQDTDDLLKKSESQILNLLACYIGETIIKIKGGQWELDEDPDSVYYGRPVIVLPPYGDTVCPITLATASADSRTGNFLSSLACSEE</sequence>
<accession>A0A517PUI8</accession>
<dbReference type="Proteomes" id="UP000320421">
    <property type="component" value="Chromosome"/>
</dbReference>
<reference evidence="1 2" key="1">
    <citation type="submission" date="2019-02" db="EMBL/GenBank/DDBJ databases">
        <title>Deep-cultivation of Planctomycetes and their phenomic and genomic characterization uncovers novel biology.</title>
        <authorList>
            <person name="Wiegand S."/>
            <person name="Jogler M."/>
            <person name="Boedeker C."/>
            <person name="Pinto D."/>
            <person name="Vollmers J."/>
            <person name="Rivas-Marin E."/>
            <person name="Kohn T."/>
            <person name="Peeters S.H."/>
            <person name="Heuer A."/>
            <person name="Rast P."/>
            <person name="Oberbeckmann S."/>
            <person name="Bunk B."/>
            <person name="Jeske O."/>
            <person name="Meyerdierks A."/>
            <person name="Storesund J.E."/>
            <person name="Kallscheuer N."/>
            <person name="Luecker S."/>
            <person name="Lage O.M."/>
            <person name="Pohl T."/>
            <person name="Merkel B.J."/>
            <person name="Hornburger P."/>
            <person name="Mueller R.-W."/>
            <person name="Bruemmer F."/>
            <person name="Labrenz M."/>
            <person name="Spormann A.M."/>
            <person name="Op den Camp H."/>
            <person name="Overmann J."/>
            <person name="Amann R."/>
            <person name="Jetten M.S.M."/>
            <person name="Mascher T."/>
            <person name="Medema M.H."/>
            <person name="Devos D.P."/>
            <person name="Kaster A.-K."/>
            <person name="Ovreas L."/>
            <person name="Rohde M."/>
            <person name="Galperin M.Y."/>
            <person name="Jogler C."/>
        </authorList>
    </citation>
    <scope>NUCLEOTIDE SEQUENCE [LARGE SCALE GENOMIC DNA]</scope>
    <source>
        <strain evidence="1 2">HG66A1</strain>
    </source>
</reference>
<keyword evidence="2" id="KW-1185">Reference proteome</keyword>
<name>A0A517PUI8_9PLAN</name>